<name>A0A7I7P139_9MYCO</name>
<keyword evidence="6" id="KW-0472">Membrane</keyword>
<evidence type="ECO:0000313" key="8">
    <source>
        <dbReference type="Proteomes" id="UP000466632"/>
    </source>
</evidence>
<keyword evidence="3" id="KW-1003">Cell membrane</keyword>
<evidence type="ECO:0000313" key="7">
    <source>
        <dbReference type="EMBL" id="BBY01478.1"/>
    </source>
</evidence>
<dbReference type="InterPro" id="IPR038468">
    <property type="entry name" value="MmpS_C"/>
</dbReference>
<keyword evidence="5" id="KW-1133">Transmembrane helix</keyword>
<evidence type="ECO:0000256" key="4">
    <source>
        <dbReference type="ARBA" id="ARBA00022692"/>
    </source>
</evidence>
<protein>
    <submittedName>
        <fullName evidence="7">Uncharacterized protein</fullName>
    </submittedName>
</protein>
<gene>
    <name evidence="7" type="ORF">MSEO_19770</name>
</gene>
<evidence type="ECO:0000256" key="5">
    <source>
        <dbReference type="ARBA" id="ARBA00022989"/>
    </source>
</evidence>
<dbReference type="AlphaFoldDB" id="A0A7I7P139"/>
<dbReference type="KEGG" id="mseo:MSEO_19770"/>
<dbReference type="InterPro" id="IPR008693">
    <property type="entry name" value="MmpS"/>
</dbReference>
<dbReference type="PROSITE" id="PS51257">
    <property type="entry name" value="PROKAR_LIPOPROTEIN"/>
    <property type="match status" value="1"/>
</dbReference>
<comment type="subcellular location">
    <subcellularLocation>
        <location evidence="1">Cell membrane</location>
    </subcellularLocation>
</comment>
<organism evidence="7 8">
    <name type="scientific">Mycobacterium seoulense</name>
    <dbReference type="NCBI Taxonomy" id="386911"/>
    <lineage>
        <taxon>Bacteria</taxon>
        <taxon>Bacillati</taxon>
        <taxon>Actinomycetota</taxon>
        <taxon>Actinomycetes</taxon>
        <taxon>Mycobacteriales</taxon>
        <taxon>Mycobacteriaceae</taxon>
        <taxon>Mycobacterium</taxon>
    </lineage>
</organism>
<evidence type="ECO:0000256" key="1">
    <source>
        <dbReference type="ARBA" id="ARBA00004236"/>
    </source>
</evidence>
<dbReference type="Gene3D" id="2.60.40.2880">
    <property type="entry name" value="MmpS1-5, C-terminal soluble domain"/>
    <property type="match status" value="1"/>
</dbReference>
<dbReference type="GO" id="GO:0005886">
    <property type="term" value="C:plasma membrane"/>
    <property type="evidence" value="ECO:0007669"/>
    <property type="project" value="UniProtKB-SubCell"/>
</dbReference>
<evidence type="ECO:0000256" key="2">
    <source>
        <dbReference type="ARBA" id="ARBA00007531"/>
    </source>
</evidence>
<dbReference type="EMBL" id="AP022582">
    <property type="protein sequence ID" value="BBY01478.1"/>
    <property type="molecule type" value="Genomic_DNA"/>
</dbReference>
<evidence type="ECO:0000256" key="6">
    <source>
        <dbReference type="ARBA" id="ARBA00023136"/>
    </source>
</evidence>
<sequence>MQIMTKYVRGLSILFAVGVGCAGTVPGVAHAIPQMPQARYEVTGGAVAQYISYQTDAGQLHQVNVPLPWSTEFTSFGGQVFVISAQGAGPLRCRILLDGNVVADAQSAGGRTVCAH</sequence>
<reference evidence="7 8" key="1">
    <citation type="journal article" date="2019" name="Emerg. Microbes Infect.">
        <title>Comprehensive subspecies identification of 175 nontuberculous mycobacteria species based on 7547 genomic profiles.</title>
        <authorList>
            <person name="Matsumoto Y."/>
            <person name="Kinjo T."/>
            <person name="Motooka D."/>
            <person name="Nabeya D."/>
            <person name="Jung N."/>
            <person name="Uechi K."/>
            <person name="Horii T."/>
            <person name="Iida T."/>
            <person name="Fujita J."/>
            <person name="Nakamura S."/>
        </authorList>
    </citation>
    <scope>NUCLEOTIDE SEQUENCE [LARGE SCALE GENOMIC DNA]</scope>
    <source>
        <strain evidence="7 8">JCM 16018</strain>
    </source>
</reference>
<keyword evidence="4" id="KW-0812">Transmembrane</keyword>
<dbReference type="Pfam" id="PF05423">
    <property type="entry name" value="Mycobact_memb"/>
    <property type="match status" value="1"/>
</dbReference>
<proteinExistence type="inferred from homology"/>
<dbReference type="Proteomes" id="UP000466632">
    <property type="component" value="Chromosome"/>
</dbReference>
<comment type="similarity">
    <text evidence="2">Belongs to the MmpS family.</text>
</comment>
<keyword evidence="8" id="KW-1185">Reference proteome</keyword>
<evidence type="ECO:0000256" key="3">
    <source>
        <dbReference type="ARBA" id="ARBA00022475"/>
    </source>
</evidence>
<accession>A0A7I7P139</accession>